<dbReference type="KEGG" id="nev:NTE_01893"/>
<dbReference type="Proteomes" id="UP000028194">
    <property type="component" value="Chromosome"/>
</dbReference>
<reference evidence="1 2" key="1">
    <citation type="journal article" date="2014" name="PLoS ONE">
        <title>Genome Sequence of Candidatus Nitrososphaera evergladensis from Group I.1b Enriched from Everglades Soil Reveals Novel Genomic Features of the Ammonia-Oxidizing Archaea.</title>
        <authorList>
            <person name="Zhalnina K.V."/>
            <person name="Dias R."/>
            <person name="Leonard M.T."/>
            <person name="Dorr de Quadros P."/>
            <person name="Camargo F.A."/>
            <person name="Drew J.C."/>
            <person name="Farmerie W.G."/>
            <person name="Daroub S.H."/>
            <person name="Triplett E.W."/>
        </authorList>
    </citation>
    <scope>NUCLEOTIDE SEQUENCE [LARGE SCALE GENOMIC DNA]</scope>
    <source>
        <strain evidence="1 2">SR1</strain>
    </source>
</reference>
<name>A0A075MT27_9ARCH</name>
<keyword evidence="2" id="KW-1185">Reference proteome</keyword>
<gene>
    <name evidence="1" type="ORF">NTE_01893</name>
</gene>
<evidence type="ECO:0000313" key="1">
    <source>
        <dbReference type="EMBL" id="AIF83952.1"/>
    </source>
</evidence>
<dbReference type="STRING" id="1459636.NTE_01893"/>
<dbReference type="AlphaFoldDB" id="A0A075MT27"/>
<organism evidence="1 2">
    <name type="scientific">Candidatus Nitrososphaera evergladensis SR1</name>
    <dbReference type="NCBI Taxonomy" id="1459636"/>
    <lineage>
        <taxon>Archaea</taxon>
        <taxon>Nitrososphaerota</taxon>
        <taxon>Nitrososphaeria</taxon>
        <taxon>Nitrososphaerales</taxon>
        <taxon>Nitrososphaeraceae</taxon>
        <taxon>Nitrososphaera</taxon>
    </lineage>
</organism>
<dbReference type="HOGENOM" id="CLU_2839205_0_0_2"/>
<protein>
    <submittedName>
        <fullName evidence="1">Uncharacterized protein</fullName>
    </submittedName>
</protein>
<accession>A0A075MT27</accession>
<proteinExistence type="predicted"/>
<dbReference type="EMBL" id="CP007174">
    <property type="protein sequence ID" value="AIF83952.1"/>
    <property type="molecule type" value="Genomic_DNA"/>
</dbReference>
<sequence length="65" mass="7853">MPAKENSMYKTNEPLLTALQRNDLEELRRKVNGEKGTYFDFYSVAKKYCNRYEDMMRSHGIRREE</sequence>
<evidence type="ECO:0000313" key="2">
    <source>
        <dbReference type="Proteomes" id="UP000028194"/>
    </source>
</evidence>
<dbReference type="RefSeq" id="WP_148700623.1">
    <property type="nucleotide sequence ID" value="NZ_CP007174.1"/>
</dbReference>
<dbReference type="GeneID" id="41597644"/>